<evidence type="ECO:0000313" key="1">
    <source>
        <dbReference type="EMBL" id="KAF5807547.1"/>
    </source>
</evidence>
<dbReference type="Proteomes" id="UP000215914">
    <property type="component" value="Unassembled WGS sequence"/>
</dbReference>
<protein>
    <submittedName>
        <fullName evidence="1">Uncharacterized protein</fullName>
    </submittedName>
</protein>
<name>A0A9K3NNS8_HELAN</name>
<proteinExistence type="predicted"/>
<sequence>MLNIELEQSSNTTSKTFKPDRKGWFKSFSFLLRAPFWQMVRRRNHLQEVRNMCKPSNHHPRGP</sequence>
<keyword evidence="2" id="KW-1185">Reference proteome</keyword>
<accession>A0A9K3NNS8</accession>
<reference evidence="1" key="1">
    <citation type="journal article" date="2017" name="Nature">
        <title>The sunflower genome provides insights into oil metabolism, flowering and Asterid evolution.</title>
        <authorList>
            <person name="Badouin H."/>
            <person name="Gouzy J."/>
            <person name="Grassa C.J."/>
            <person name="Murat F."/>
            <person name="Staton S.E."/>
            <person name="Cottret L."/>
            <person name="Lelandais-Briere C."/>
            <person name="Owens G.L."/>
            <person name="Carrere S."/>
            <person name="Mayjonade B."/>
            <person name="Legrand L."/>
            <person name="Gill N."/>
            <person name="Kane N.C."/>
            <person name="Bowers J.E."/>
            <person name="Hubner S."/>
            <person name="Bellec A."/>
            <person name="Berard A."/>
            <person name="Berges H."/>
            <person name="Blanchet N."/>
            <person name="Boniface M.C."/>
            <person name="Brunel D."/>
            <person name="Catrice O."/>
            <person name="Chaidir N."/>
            <person name="Claudel C."/>
            <person name="Donnadieu C."/>
            <person name="Faraut T."/>
            <person name="Fievet G."/>
            <person name="Helmstetter N."/>
            <person name="King M."/>
            <person name="Knapp S.J."/>
            <person name="Lai Z."/>
            <person name="Le Paslier M.C."/>
            <person name="Lippi Y."/>
            <person name="Lorenzon L."/>
            <person name="Mandel J.R."/>
            <person name="Marage G."/>
            <person name="Marchand G."/>
            <person name="Marquand E."/>
            <person name="Bret-Mestries E."/>
            <person name="Morien E."/>
            <person name="Nambeesan S."/>
            <person name="Nguyen T."/>
            <person name="Pegot-Espagnet P."/>
            <person name="Pouilly N."/>
            <person name="Raftis F."/>
            <person name="Sallet E."/>
            <person name="Schiex T."/>
            <person name="Thomas J."/>
            <person name="Vandecasteele C."/>
            <person name="Vares D."/>
            <person name="Vear F."/>
            <person name="Vautrin S."/>
            <person name="Crespi M."/>
            <person name="Mangin B."/>
            <person name="Burke J.M."/>
            <person name="Salse J."/>
            <person name="Munos S."/>
            <person name="Vincourt P."/>
            <person name="Rieseberg L.H."/>
            <person name="Langlade N.B."/>
        </authorList>
    </citation>
    <scope>NUCLEOTIDE SEQUENCE</scope>
    <source>
        <tissue evidence="1">Leaves</tissue>
    </source>
</reference>
<evidence type="ECO:0000313" key="2">
    <source>
        <dbReference type="Proteomes" id="UP000215914"/>
    </source>
</evidence>
<dbReference type="Gramene" id="mRNA:HanXRQr2_Chr05g0234901">
    <property type="protein sequence ID" value="mRNA:HanXRQr2_Chr05g0234901"/>
    <property type="gene ID" value="HanXRQr2_Chr05g0234901"/>
</dbReference>
<comment type="caution">
    <text evidence="1">The sequence shown here is derived from an EMBL/GenBank/DDBJ whole genome shotgun (WGS) entry which is preliminary data.</text>
</comment>
<reference evidence="1" key="2">
    <citation type="submission" date="2020-06" db="EMBL/GenBank/DDBJ databases">
        <title>Helianthus annuus Genome sequencing and assembly Release 2.</title>
        <authorList>
            <person name="Gouzy J."/>
            <person name="Langlade N."/>
            <person name="Munos S."/>
        </authorList>
    </citation>
    <scope>NUCLEOTIDE SEQUENCE</scope>
    <source>
        <tissue evidence="1">Leaves</tissue>
    </source>
</reference>
<dbReference type="EMBL" id="MNCJ02000320">
    <property type="protein sequence ID" value="KAF5807547.1"/>
    <property type="molecule type" value="Genomic_DNA"/>
</dbReference>
<dbReference type="AlphaFoldDB" id="A0A9K3NNS8"/>
<gene>
    <name evidence="1" type="ORF">HanXRQr2_Chr05g0234901</name>
</gene>
<organism evidence="1 2">
    <name type="scientific">Helianthus annuus</name>
    <name type="common">Common sunflower</name>
    <dbReference type="NCBI Taxonomy" id="4232"/>
    <lineage>
        <taxon>Eukaryota</taxon>
        <taxon>Viridiplantae</taxon>
        <taxon>Streptophyta</taxon>
        <taxon>Embryophyta</taxon>
        <taxon>Tracheophyta</taxon>
        <taxon>Spermatophyta</taxon>
        <taxon>Magnoliopsida</taxon>
        <taxon>eudicotyledons</taxon>
        <taxon>Gunneridae</taxon>
        <taxon>Pentapetalae</taxon>
        <taxon>asterids</taxon>
        <taxon>campanulids</taxon>
        <taxon>Asterales</taxon>
        <taxon>Asteraceae</taxon>
        <taxon>Asteroideae</taxon>
        <taxon>Heliantheae alliance</taxon>
        <taxon>Heliantheae</taxon>
        <taxon>Helianthus</taxon>
    </lineage>
</organism>